<evidence type="ECO:0000313" key="4">
    <source>
        <dbReference type="Proteomes" id="UP000297245"/>
    </source>
</evidence>
<dbReference type="InterPro" id="IPR001810">
    <property type="entry name" value="F-box_dom"/>
</dbReference>
<protein>
    <recommendedName>
        <fullName evidence="2">F-box domain-containing protein</fullName>
    </recommendedName>
</protein>
<organism evidence="3 4">
    <name type="scientific">Dendrothele bispora (strain CBS 962.96)</name>
    <dbReference type="NCBI Taxonomy" id="1314807"/>
    <lineage>
        <taxon>Eukaryota</taxon>
        <taxon>Fungi</taxon>
        <taxon>Dikarya</taxon>
        <taxon>Basidiomycota</taxon>
        <taxon>Agaricomycotina</taxon>
        <taxon>Agaricomycetes</taxon>
        <taxon>Agaricomycetidae</taxon>
        <taxon>Agaricales</taxon>
        <taxon>Agaricales incertae sedis</taxon>
        <taxon>Dendrothele</taxon>
    </lineage>
</organism>
<sequence>MFCLPTELQDAVCDHLAPSHLAALSRSCSQFYAVAQRHLYRHVHITPAFHNLSVVLTLATKPHIARHVRSFSLSLASQSSVFQAYYRHLASALSHMTELSFLHLFVDPSASWVLQRSRATHLLTFACSFPFDSHVSAFLATAPGLLELEVGPSSSPSSHNDDGGAHHHQHHSPTSIDVSPSLIPHLEQFRGSSHIASSLVPNRPVHTVHLTSGDLTDQIVSRLAESSNRVSILGATISSLPAPLLQLLSERLPDLMYLRITTTYNFSDAPDVTFYRNVSNALGALTQLQAFELSGMHWGSLKNNENEMRVWQSKPFNSEQIHQHHHHLGFEEEGSEQQQQLVLDDDSFDNNTVNNALDVDIYSELFVDY</sequence>
<reference evidence="3 4" key="1">
    <citation type="journal article" date="2019" name="Nat. Ecol. Evol.">
        <title>Megaphylogeny resolves global patterns of mushroom evolution.</title>
        <authorList>
            <person name="Varga T."/>
            <person name="Krizsan K."/>
            <person name="Foldi C."/>
            <person name="Dima B."/>
            <person name="Sanchez-Garcia M."/>
            <person name="Sanchez-Ramirez S."/>
            <person name="Szollosi G.J."/>
            <person name="Szarkandi J.G."/>
            <person name="Papp V."/>
            <person name="Albert L."/>
            <person name="Andreopoulos W."/>
            <person name="Angelini C."/>
            <person name="Antonin V."/>
            <person name="Barry K.W."/>
            <person name="Bougher N.L."/>
            <person name="Buchanan P."/>
            <person name="Buyck B."/>
            <person name="Bense V."/>
            <person name="Catcheside P."/>
            <person name="Chovatia M."/>
            <person name="Cooper J."/>
            <person name="Damon W."/>
            <person name="Desjardin D."/>
            <person name="Finy P."/>
            <person name="Geml J."/>
            <person name="Haridas S."/>
            <person name="Hughes K."/>
            <person name="Justo A."/>
            <person name="Karasinski D."/>
            <person name="Kautmanova I."/>
            <person name="Kiss B."/>
            <person name="Kocsube S."/>
            <person name="Kotiranta H."/>
            <person name="LaButti K.M."/>
            <person name="Lechner B.E."/>
            <person name="Liimatainen K."/>
            <person name="Lipzen A."/>
            <person name="Lukacs Z."/>
            <person name="Mihaltcheva S."/>
            <person name="Morgado L.N."/>
            <person name="Niskanen T."/>
            <person name="Noordeloos M.E."/>
            <person name="Ohm R.A."/>
            <person name="Ortiz-Santana B."/>
            <person name="Ovrebo C."/>
            <person name="Racz N."/>
            <person name="Riley R."/>
            <person name="Savchenko A."/>
            <person name="Shiryaev A."/>
            <person name="Soop K."/>
            <person name="Spirin V."/>
            <person name="Szebenyi C."/>
            <person name="Tomsovsky M."/>
            <person name="Tulloss R.E."/>
            <person name="Uehling J."/>
            <person name="Grigoriev I.V."/>
            <person name="Vagvolgyi C."/>
            <person name="Papp T."/>
            <person name="Martin F.M."/>
            <person name="Miettinen O."/>
            <person name="Hibbett D.S."/>
            <person name="Nagy L.G."/>
        </authorList>
    </citation>
    <scope>NUCLEOTIDE SEQUENCE [LARGE SCALE GENOMIC DNA]</scope>
    <source>
        <strain evidence="3 4">CBS 962.96</strain>
    </source>
</reference>
<dbReference type="AlphaFoldDB" id="A0A4S8MLD1"/>
<dbReference type="Pfam" id="PF12937">
    <property type="entry name" value="F-box-like"/>
    <property type="match status" value="1"/>
</dbReference>
<name>A0A4S8MLD1_DENBC</name>
<proteinExistence type="predicted"/>
<keyword evidence="4" id="KW-1185">Reference proteome</keyword>
<gene>
    <name evidence="3" type="ORF">K435DRAFT_775003</name>
</gene>
<feature type="region of interest" description="Disordered" evidence="1">
    <location>
        <begin position="150"/>
        <end position="177"/>
    </location>
</feature>
<evidence type="ECO:0000256" key="1">
    <source>
        <dbReference type="SAM" id="MobiDB-lite"/>
    </source>
</evidence>
<dbReference type="EMBL" id="ML179068">
    <property type="protein sequence ID" value="THV03319.1"/>
    <property type="molecule type" value="Genomic_DNA"/>
</dbReference>
<accession>A0A4S8MLD1</accession>
<dbReference type="PROSITE" id="PS50181">
    <property type="entry name" value="FBOX"/>
    <property type="match status" value="1"/>
</dbReference>
<feature type="domain" description="F-box" evidence="2">
    <location>
        <begin position="1"/>
        <end position="43"/>
    </location>
</feature>
<evidence type="ECO:0000313" key="3">
    <source>
        <dbReference type="EMBL" id="THV03319.1"/>
    </source>
</evidence>
<dbReference type="OrthoDB" id="613763at2759"/>
<evidence type="ECO:0000259" key="2">
    <source>
        <dbReference type="PROSITE" id="PS50181"/>
    </source>
</evidence>
<dbReference type="Proteomes" id="UP000297245">
    <property type="component" value="Unassembled WGS sequence"/>
</dbReference>